<dbReference type="GO" id="GO:0000428">
    <property type="term" value="C:DNA-directed RNA polymerase complex"/>
    <property type="evidence" value="ECO:0007669"/>
    <property type="project" value="UniProtKB-KW"/>
</dbReference>
<dbReference type="Pfam" id="PF08275">
    <property type="entry name" value="DNAG_N"/>
    <property type="match status" value="1"/>
</dbReference>
<keyword evidence="7" id="KW-0479">Metal-binding</keyword>
<dbReference type="GO" id="GO:0003899">
    <property type="term" value="F:DNA-directed RNA polymerase activity"/>
    <property type="evidence" value="ECO:0007669"/>
    <property type="project" value="InterPro"/>
</dbReference>
<evidence type="ECO:0000256" key="11">
    <source>
        <dbReference type="ARBA" id="ARBA00023125"/>
    </source>
</evidence>
<dbReference type="Pfam" id="PF08278">
    <property type="entry name" value="DnaG_DnaB_bind"/>
    <property type="match status" value="1"/>
</dbReference>
<dbReference type="SMART" id="SM00493">
    <property type="entry name" value="TOPRIM"/>
    <property type="match status" value="1"/>
</dbReference>
<dbReference type="GO" id="GO:0006269">
    <property type="term" value="P:DNA replication, synthesis of primer"/>
    <property type="evidence" value="ECO:0007669"/>
    <property type="project" value="UniProtKB-KW"/>
</dbReference>
<accession>A0A3B0Z542</accession>
<dbReference type="GO" id="GO:1990077">
    <property type="term" value="C:primosome complex"/>
    <property type="evidence" value="ECO:0007669"/>
    <property type="project" value="UniProtKB-KW"/>
</dbReference>
<dbReference type="InterPro" id="IPR013264">
    <property type="entry name" value="DNAG_N"/>
</dbReference>
<evidence type="ECO:0000256" key="8">
    <source>
        <dbReference type="ARBA" id="ARBA00022771"/>
    </source>
</evidence>
<dbReference type="HAMAP" id="MF_00974">
    <property type="entry name" value="DNA_primase_DnaG"/>
    <property type="match status" value="1"/>
</dbReference>
<gene>
    <name evidence="14" type="ORF">MNBD_GAMMA18-1411</name>
</gene>
<evidence type="ECO:0000313" key="14">
    <source>
        <dbReference type="EMBL" id="VAW84170.1"/>
    </source>
</evidence>
<dbReference type="InterPro" id="IPR030846">
    <property type="entry name" value="DnaG_bac"/>
</dbReference>
<evidence type="ECO:0000256" key="10">
    <source>
        <dbReference type="ARBA" id="ARBA00022842"/>
    </source>
</evidence>
<dbReference type="Gene3D" id="1.10.860.10">
    <property type="entry name" value="DNAb Helicase, Chain A"/>
    <property type="match status" value="1"/>
</dbReference>
<dbReference type="SUPFAM" id="SSF56731">
    <property type="entry name" value="DNA primase core"/>
    <property type="match status" value="1"/>
</dbReference>
<evidence type="ECO:0000256" key="4">
    <source>
        <dbReference type="ARBA" id="ARBA00022679"/>
    </source>
</evidence>
<dbReference type="GO" id="GO:0003677">
    <property type="term" value="F:DNA binding"/>
    <property type="evidence" value="ECO:0007669"/>
    <property type="project" value="UniProtKB-KW"/>
</dbReference>
<feature type="domain" description="Toprim" evidence="13">
    <location>
        <begin position="257"/>
        <end position="339"/>
    </location>
</feature>
<evidence type="ECO:0000256" key="1">
    <source>
        <dbReference type="ARBA" id="ARBA00001947"/>
    </source>
</evidence>
<dbReference type="NCBIfam" id="TIGR01391">
    <property type="entry name" value="dnaG"/>
    <property type="match status" value="1"/>
</dbReference>
<evidence type="ECO:0000256" key="2">
    <source>
        <dbReference type="ARBA" id="ARBA00022478"/>
    </source>
</evidence>
<dbReference type="PANTHER" id="PTHR30313">
    <property type="entry name" value="DNA PRIMASE"/>
    <property type="match status" value="1"/>
</dbReference>
<dbReference type="PROSITE" id="PS50880">
    <property type="entry name" value="TOPRIM"/>
    <property type="match status" value="1"/>
</dbReference>
<keyword evidence="2" id="KW-0240">DNA-directed RNA polymerase</keyword>
<dbReference type="AlphaFoldDB" id="A0A3B0Z542"/>
<dbReference type="InterPro" id="IPR013173">
    <property type="entry name" value="DNA_primase_DnaG_DnaB-bd_dom"/>
</dbReference>
<evidence type="ECO:0000256" key="12">
    <source>
        <dbReference type="ARBA" id="ARBA00023163"/>
    </source>
</evidence>
<keyword evidence="6" id="KW-0235">DNA replication</keyword>
<dbReference type="Gene3D" id="3.90.580.10">
    <property type="entry name" value="Zinc finger, CHC2-type domain"/>
    <property type="match status" value="1"/>
</dbReference>
<dbReference type="GO" id="GO:0008270">
    <property type="term" value="F:zinc ion binding"/>
    <property type="evidence" value="ECO:0007669"/>
    <property type="project" value="UniProtKB-KW"/>
</dbReference>
<dbReference type="InterPro" id="IPR002694">
    <property type="entry name" value="Znf_CHC2"/>
</dbReference>
<keyword evidence="10" id="KW-0460">Magnesium</keyword>
<evidence type="ECO:0000256" key="6">
    <source>
        <dbReference type="ARBA" id="ARBA00022705"/>
    </source>
</evidence>
<protein>
    <submittedName>
        <fullName evidence="14">DNA primase</fullName>
        <ecNumber evidence="14">2.7.7.-</ecNumber>
    </submittedName>
</protein>
<dbReference type="GO" id="GO:0005737">
    <property type="term" value="C:cytoplasm"/>
    <property type="evidence" value="ECO:0007669"/>
    <property type="project" value="TreeGrafter"/>
</dbReference>
<keyword evidence="9" id="KW-0862">Zinc</keyword>
<dbReference type="InterPro" id="IPR019475">
    <property type="entry name" value="DNA_primase_DnaB-bd"/>
</dbReference>
<dbReference type="FunFam" id="3.90.580.10:FF:000001">
    <property type="entry name" value="DNA primase"/>
    <property type="match status" value="1"/>
</dbReference>
<dbReference type="InterPro" id="IPR036977">
    <property type="entry name" value="DNA_primase_Znf_CHC2"/>
</dbReference>
<evidence type="ECO:0000256" key="7">
    <source>
        <dbReference type="ARBA" id="ARBA00022723"/>
    </source>
</evidence>
<dbReference type="Pfam" id="PF13155">
    <property type="entry name" value="Toprim_2"/>
    <property type="match status" value="1"/>
</dbReference>
<dbReference type="InterPro" id="IPR034151">
    <property type="entry name" value="TOPRIM_DnaG_bac"/>
</dbReference>
<dbReference type="FunFam" id="3.90.980.10:FF:000001">
    <property type="entry name" value="DNA primase"/>
    <property type="match status" value="1"/>
</dbReference>
<evidence type="ECO:0000256" key="3">
    <source>
        <dbReference type="ARBA" id="ARBA00022515"/>
    </source>
</evidence>
<proteinExistence type="inferred from homology"/>
<organism evidence="14">
    <name type="scientific">hydrothermal vent metagenome</name>
    <dbReference type="NCBI Taxonomy" id="652676"/>
    <lineage>
        <taxon>unclassified sequences</taxon>
        <taxon>metagenomes</taxon>
        <taxon>ecological metagenomes</taxon>
    </lineage>
</organism>
<dbReference type="EMBL" id="UOFP01000030">
    <property type="protein sequence ID" value="VAW84170.1"/>
    <property type="molecule type" value="Genomic_DNA"/>
</dbReference>
<evidence type="ECO:0000256" key="5">
    <source>
        <dbReference type="ARBA" id="ARBA00022695"/>
    </source>
</evidence>
<dbReference type="EC" id="2.7.7.-" evidence="14"/>
<keyword evidence="12" id="KW-0804">Transcription</keyword>
<dbReference type="InterPro" id="IPR006295">
    <property type="entry name" value="DNA_primase_DnaG"/>
</dbReference>
<dbReference type="InterPro" id="IPR050219">
    <property type="entry name" value="DnaG_primase"/>
</dbReference>
<keyword evidence="5 14" id="KW-0548">Nucleotidyltransferase</keyword>
<sequence length="579" mass="64779">MAGKIPQPFIDELLSRIDIVDVINSRVSLRKAGREFTACCPFHDEKTPSFTVSQQKQFYHCFGCGAHGNALSFLMEFEHAGFVEAVEDLSSIAGLEVPREQPKPGEQAHLASNKGLYALLERAVKFYRSQLAQHAQASNAIDYLKQRGLNGEIAREFEVGYAPPGWDSVGSALKLPQRDLIDSGLLIEKEDGSSYDRFRDRVMFPIRDARGRVIGFGGRVLGDDTPKYLNSPETAVFHKGRELYGLFQARKSVRKLECLIVVEGYMDVVALAQFGVRNCVATLGTATTQAHLERMFRIVGEVVFCFDGDRAGREAAERALNNSLGVMREGWQLRFMFLPDGEDPDSLVRREGADAFELRVKEAQSFSEFFYDALIKQVDVESVSGRAKLVDLARPLLAQLRPGVLRQMMQDELARLAKIAPVHLGSLLDGGREAVAAPRKPAEKEWQNLSLVRRALLLLLNLPSLAQKAGDGSRFRSLALPGMPLLCDVLSLLSERPEMSAGALVEHWRDHDNWRHLVRLMKTPMVIGDTGVEDEFDGVLSRFDALLDEQRVDELCNKEQMSHQEKQELSRLLLKLQSN</sequence>
<dbReference type="CDD" id="cd03364">
    <property type="entry name" value="TOPRIM_DnaG_primases"/>
    <property type="match status" value="1"/>
</dbReference>
<dbReference type="Gene3D" id="1.20.50.20">
    <property type="entry name" value="DnaG, RNA polymerase domain, helical bundle"/>
    <property type="match status" value="1"/>
</dbReference>
<dbReference type="InterPro" id="IPR037068">
    <property type="entry name" value="DNA_primase_core_N_sf"/>
</dbReference>
<dbReference type="FunFam" id="3.40.1360.10:FF:000002">
    <property type="entry name" value="DNA primase"/>
    <property type="match status" value="1"/>
</dbReference>
<dbReference type="SUPFAM" id="SSF57783">
    <property type="entry name" value="Zinc beta-ribbon"/>
    <property type="match status" value="1"/>
</dbReference>
<comment type="cofactor">
    <cofactor evidence="1">
        <name>Zn(2+)</name>
        <dbReference type="ChEBI" id="CHEBI:29105"/>
    </cofactor>
</comment>
<keyword evidence="4 14" id="KW-0808">Transferase</keyword>
<dbReference type="Gene3D" id="3.40.1360.10">
    <property type="match status" value="1"/>
</dbReference>
<name>A0A3B0Z542_9ZZZZ</name>
<keyword evidence="11" id="KW-0238">DNA-binding</keyword>
<evidence type="ECO:0000256" key="9">
    <source>
        <dbReference type="ARBA" id="ARBA00022833"/>
    </source>
</evidence>
<keyword evidence="8" id="KW-0863">Zinc-finger</keyword>
<dbReference type="Pfam" id="PF10410">
    <property type="entry name" value="DnaB_bind"/>
    <property type="match status" value="1"/>
</dbReference>
<evidence type="ECO:0000259" key="13">
    <source>
        <dbReference type="PROSITE" id="PS50880"/>
    </source>
</evidence>
<dbReference type="Gene3D" id="3.90.980.10">
    <property type="entry name" value="DNA primase, catalytic core, N-terminal domain"/>
    <property type="match status" value="1"/>
</dbReference>
<keyword evidence="3" id="KW-0639">Primosome</keyword>
<dbReference type="SUPFAM" id="SSF117023">
    <property type="entry name" value="DNA primase DnaG, C-terminal domain"/>
    <property type="match status" value="1"/>
</dbReference>
<dbReference type="InterPro" id="IPR006171">
    <property type="entry name" value="TOPRIM_dom"/>
</dbReference>
<reference evidence="14" key="1">
    <citation type="submission" date="2018-06" db="EMBL/GenBank/DDBJ databases">
        <authorList>
            <person name="Zhirakovskaya E."/>
        </authorList>
    </citation>
    <scope>NUCLEOTIDE SEQUENCE</scope>
</reference>
<dbReference type="InterPro" id="IPR016136">
    <property type="entry name" value="DNA_helicase_N/primase_C"/>
</dbReference>
<dbReference type="Pfam" id="PF01807">
    <property type="entry name" value="Zn_ribbon_DnaG"/>
    <property type="match status" value="1"/>
</dbReference>
<dbReference type="SMART" id="SM00766">
    <property type="entry name" value="DnaG_DnaB_bind"/>
    <property type="match status" value="1"/>
</dbReference>
<dbReference type="SMART" id="SM00400">
    <property type="entry name" value="ZnF_CHCC"/>
    <property type="match status" value="1"/>
</dbReference>
<dbReference type="PANTHER" id="PTHR30313:SF2">
    <property type="entry name" value="DNA PRIMASE"/>
    <property type="match status" value="1"/>
</dbReference>